<protein>
    <submittedName>
        <fullName evidence="4">Helix-turn-helix transcriptional regulator</fullName>
    </submittedName>
</protein>
<dbReference type="Pfam" id="PF01381">
    <property type="entry name" value="HTH_3"/>
    <property type="match status" value="1"/>
</dbReference>
<dbReference type="KEGG" id="plei:Q9312_02845"/>
<dbReference type="PANTHER" id="PTHR46558:SF13">
    <property type="entry name" value="HTH-TYPE TRANSCRIPTIONAL REGULATOR IMMR"/>
    <property type="match status" value="1"/>
</dbReference>
<dbReference type="SMART" id="SM00530">
    <property type="entry name" value="HTH_XRE"/>
    <property type="match status" value="1"/>
</dbReference>
<feature type="domain" description="HTH cro/C1-type" evidence="3">
    <location>
        <begin position="7"/>
        <end position="61"/>
    </location>
</feature>
<evidence type="ECO:0000313" key="4">
    <source>
        <dbReference type="EMBL" id="WMS87872.1"/>
    </source>
</evidence>
<dbReference type="Proteomes" id="UP001239782">
    <property type="component" value="Chromosome"/>
</dbReference>
<name>A0AA51RUJ7_9GAMM</name>
<dbReference type="Gene3D" id="1.10.260.40">
    <property type="entry name" value="lambda repressor-like DNA-binding domains"/>
    <property type="match status" value="1"/>
</dbReference>
<feature type="transmembrane region" description="Helical" evidence="2">
    <location>
        <begin position="225"/>
        <end position="248"/>
    </location>
</feature>
<dbReference type="InterPro" id="IPR010982">
    <property type="entry name" value="Lambda_DNA-bd_dom_sf"/>
</dbReference>
<keyword evidence="1" id="KW-0238">DNA-binding</keyword>
<gene>
    <name evidence="4" type="ORF">Q9312_02845</name>
</gene>
<dbReference type="AlphaFoldDB" id="A0AA51RUJ7"/>
<keyword evidence="2" id="KW-0472">Membrane</keyword>
<feature type="transmembrane region" description="Helical" evidence="2">
    <location>
        <begin position="102"/>
        <end position="123"/>
    </location>
</feature>
<keyword evidence="5" id="KW-1185">Reference proteome</keyword>
<sequence length="329" mass="36266">MILSEKIVRLRKQVGWSQEDLAEKLDVSRQSVSKWESANSIPDLNKIILLAGLFGVSTDYLLKDEIEPTDPINNNHLETNAVQVSLEQAITYVKCKIDMAKLVAKGILLCIGSPIPLLALIAFAKGGQVDLDIRLAVAAGIALILMLVAIGISFFVRTNQYESDTSTIDEDAYELAYGVKGAINEKLSTSRPQYNLKLTIGIALFIFSAAPLLVSSMLYSSSSVVLMTLILTIAMVALGLFIIIPVSAEYEAYRKILQDSQSNSAKSQRIKRAEKFAAFYWPLVTAIFIGWSLWTMNWGVTWIIWPVSAVLFVALLGLMELLNKDEAKA</sequence>
<dbReference type="RefSeq" id="WP_309203030.1">
    <property type="nucleotide sequence ID" value="NZ_CP133548.1"/>
</dbReference>
<keyword evidence="2" id="KW-0812">Transmembrane</keyword>
<evidence type="ECO:0000256" key="1">
    <source>
        <dbReference type="ARBA" id="ARBA00023125"/>
    </source>
</evidence>
<feature type="transmembrane region" description="Helical" evidence="2">
    <location>
        <begin position="276"/>
        <end position="294"/>
    </location>
</feature>
<evidence type="ECO:0000256" key="2">
    <source>
        <dbReference type="SAM" id="Phobius"/>
    </source>
</evidence>
<dbReference type="InterPro" id="IPR001387">
    <property type="entry name" value="Cro/C1-type_HTH"/>
</dbReference>
<dbReference type="PROSITE" id="PS50943">
    <property type="entry name" value="HTH_CROC1"/>
    <property type="match status" value="1"/>
</dbReference>
<evidence type="ECO:0000313" key="5">
    <source>
        <dbReference type="Proteomes" id="UP001239782"/>
    </source>
</evidence>
<evidence type="ECO:0000259" key="3">
    <source>
        <dbReference type="PROSITE" id="PS50943"/>
    </source>
</evidence>
<feature type="transmembrane region" description="Helical" evidence="2">
    <location>
        <begin position="300"/>
        <end position="322"/>
    </location>
</feature>
<dbReference type="EMBL" id="CP133548">
    <property type="protein sequence ID" value="WMS87872.1"/>
    <property type="molecule type" value="Genomic_DNA"/>
</dbReference>
<feature type="transmembrane region" description="Helical" evidence="2">
    <location>
        <begin position="135"/>
        <end position="156"/>
    </location>
</feature>
<accession>A0AA51RUJ7</accession>
<organism evidence="4 5">
    <name type="scientific">Pleionea litopenaei</name>
    <dbReference type="NCBI Taxonomy" id="3070815"/>
    <lineage>
        <taxon>Bacteria</taxon>
        <taxon>Pseudomonadati</taxon>
        <taxon>Pseudomonadota</taxon>
        <taxon>Gammaproteobacteria</taxon>
        <taxon>Oceanospirillales</taxon>
        <taxon>Pleioneaceae</taxon>
        <taxon>Pleionea</taxon>
    </lineage>
</organism>
<reference evidence="4 5" key="1">
    <citation type="submission" date="2023-08" db="EMBL/GenBank/DDBJ databases">
        <title>Pleionea litopenaei sp. nov., isolated from stomach of juvenile Litopenaeus vannamei.</title>
        <authorList>
            <person name="Rho A.M."/>
            <person name="Hwang C.Y."/>
        </authorList>
    </citation>
    <scope>NUCLEOTIDE SEQUENCE [LARGE SCALE GENOMIC DNA]</scope>
    <source>
        <strain evidence="4 5">HL-JVS1</strain>
    </source>
</reference>
<proteinExistence type="predicted"/>
<keyword evidence="2" id="KW-1133">Transmembrane helix</keyword>
<dbReference type="PANTHER" id="PTHR46558">
    <property type="entry name" value="TRACRIPTIONAL REGULATORY PROTEIN-RELATED-RELATED"/>
    <property type="match status" value="1"/>
</dbReference>
<dbReference type="GO" id="GO:0003677">
    <property type="term" value="F:DNA binding"/>
    <property type="evidence" value="ECO:0007669"/>
    <property type="project" value="UniProtKB-KW"/>
</dbReference>
<dbReference type="CDD" id="cd00093">
    <property type="entry name" value="HTH_XRE"/>
    <property type="match status" value="1"/>
</dbReference>
<dbReference type="SUPFAM" id="SSF47413">
    <property type="entry name" value="lambda repressor-like DNA-binding domains"/>
    <property type="match status" value="1"/>
</dbReference>
<feature type="transmembrane region" description="Helical" evidence="2">
    <location>
        <begin position="198"/>
        <end position="219"/>
    </location>
</feature>